<proteinExistence type="predicted"/>
<protein>
    <recommendedName>
        <fullName evidence="3">FAR1 domain-containing protein</fullName>
    </recommendedName>
</protein>
<dbReference type="AlphaFoldDB" id="A0A080YXS5"/>
<name>A0A080YXS5_PHYNI</name>
<dbReference type="GO" id="GO:0006355">
    <property type="term" value="P:regulation of DNA-templated transcription"/>
    <property type="evidence" value="ECO:0007669"/>
    <property type="project" value="InterPro"/>
</dbReference>
<dbReference type="Proteomes" id="UP000028582">
    <property type="component" value="Unassembled WGS sequence"/>
</dbReference>
<organism evidence="1 2">
    <name type="scientific">Phytophthora nicotianae P1976</name>
    <dbReference type="NCBI Taxonomy" id="1317066"/>
    <lineage>
        <taxon>Eukaryota</taxon>
        <taxon>Sar</taxon>
        <taxon>Stramenopiles</taxon>
        <taxon>Oomycota</taxon>
        <taxon>Peronosporomycetes</taxon>
        <taxon>Peronosporales</taxon>
        <taxon>Peronosporaceae</taxon>
        <taxon>Phytophthora</taxon>
    </lineage>
</organism>
<dbReference type="PANTHER" id="PTHR31669">
    <property type="entry name" value="PROTEIN FAR1-RELATED SEQUENCE 10-RELATED"/>
    <property type="match status" value="1"/>
</dbReference>
<dbReference type="EMBL" id="ANJA01004295">
    <property type="protein sequence ID" value="ETO59186.1"/>
    <property type="molecule type" value="Genomic_DNA"/>
</dbReference>
<comment type="caution">
    <text evidence="1">The sequence shown here is derived from an EMBL/GenBank/DDBJ whole genome shotgun (WGS) entry which is preliminary data.</text>
</comment>
<dbReference type="OrthoDB" id="1048204at2759"/>
<reference evidence="1 2" key="1">
    <citation type="submission" date="2013-11" db="EMBL/GenBank/DDBJ databases">
        <title>The Genome Sequence of Phytophthora parasitica P1976.</title>
        <authorList>
            <consortium name="The Broad Institute Genomics Platform"/>
            <person name="Russ C."/>
            <person name="Tyler B."/>
            <person name="Panabieres F."/>
            <person name="Shan W."/>
            <person name="Tripathy S."/>
            <person name="Grunwald N."/>
            <person name="Machado M."/>
            <person name="Johnson C.S."/>
            <person name="Walker B."/>
            <person name="Young S."/>
            <person name="Zeng Q."/>
            <person name="Gargeya S."/>
            <person name="Fitzgerald M."/>
            <person name="Haas B."/>
            <person name="Abouelleil A."/>
            <person name="Allen A.W."/>
            <person name="Alvarado L."/>
            <person name="Arachchi H.M."/>
            <person name="Berlin A.M."/>
            <person name="Chapman S.B."/>
            <person name="Gainer-Dewar J."/>
            <person name="Goldberg J."/>
            <person name="Griggs A."/>
            <person name="Gujja S."/>
            <person name="Hansen M."/>
            <person name="Howarth C."/>
            <person name="Imamovic A."/>
            <person name="Ireland A."/>
            <person name="Larimer J."/>
            <person name="McCowan C."/>
            <person name="Murphy C."/>
            <person name="Pearson M."/>
            <person name="Poon T.W."/>
            <person name="Priest M."/>
            <person name="Roberts A."/>
            <person name="Saif S."/>
            <person name="Shea T."/>
            <person name="Sisk P."/>
            <person name="Sykes S."/>
            <person name="Wortman J."/>
            <person name="Nusbaum C."/>
            <person name="Birren B."/>
        </authorList>
    </citation>
    <scope>NUCLEOTIDE SEQUENCE [LARGE SCALE GENOMIC DNA]</scope>
    <source>
        <strain evidence="1 2">P1976</strain>
    </source>
</reference>
<dbReference type="PANTHER" id="PTHR31669:SF251">
    <property type="entry name" value="PROTEIN FAR1-RELATED SEQUENCE"/>
    <property type="match status" value="1"/>
</dbReference>
<accession>A0A080YXS5</accession>
<evidence type="ECO:0000313" key="2">
    <source>
        <dbReference type="Proteomes" id="UP000028582"/>
    </source>
</evidence>
<sequence length="285" mass="32202">MTSPATSYEPPPLSKYGQARFVVDASDVQAARDLGLLRDDVVLDSENSVAENYGLVYDRLENLAKHEFASQKAARSSFKEFAVRCGFQIFVKQTSVKPNNSGNAKYRCKKLHGAQFFDQNTPVESLECPFFVNVFGFNGKWKVTKMNLAHNHVQHVGFTQVPFVKRSVPAQKISLHNTTQDIEQLTTLVMTEMLPMHDRTTATLTGSAIQEFLISKGHKLGKTGISRMKMDIDDRLRGDLVESYQKLESYFKKMTEKNPGSVWKIDREADNLTFRRACFISLTCA</sequence>
<gene>
    <name evidence="1" type="ORF">F444_22443</name>
</gene>
<evidence type="ECO:0000313" key="1">
    <source>
        <dbReference type="EMBL" id="ETO59186.1"/>
    </source>
</evidence>
<evidence type="ECO:0008006" key="3">
    <source>
        <dbReference type="Google" id="ProtNLM"/>
    </source>
</evidence>
<dbReference type="InterPro" id="IPR031052">
    <property type="entry name" value="FHY3/FAR1"/>
</dbReference>